<dbReference type="InterPro" id="IPR057435">
    <property type="entry name" value="Lips"/>
</dbReference>
<feature type="transmembrane region" description="Helical" evidence="2">
    <location>
        <begin position="742"/>
        <end position="763"/>
    </location>
</feature>
<protein>
    <submittedName>
        <fullName evidence="3">Uncharacterized protein</fullName>
    </submittedName>
</protein>
<dbReference type="Proteomes" id="UP001307889">
    <property type="component" value="Chromosome 13"/>
</dbReference>
<feature type="compositionally biased region" description="Low complexity" evidence="1">
    <location>
        <begin position="1204"/>
        <end position="1213"/>
    </location>
</feature>
<feature type="transmembrane region" description="Helical" evidence="2">
    <location>
        <begin position="711"/>
        <end position="736"/>
    </location>
</feature>
<dbReference type="PANTHER" id="PTHR37686:SF1">
    <property type="entry name" value="LD36006P"/>
    <property type="match status" value="1"/>
</dbReference>
<evidence type="ECO:0000256" key="2">
    <source>
        <dbReference type="SAM" id="Phobius"/>
    </source>
</evidence>
<dbReference type="PANTHER" id="PTHR37686">
    <property type="entry name" value="LD36006P"/>
    <property type="match status" value="1"/>
</dbReference>
<dbReference type="Pfam" id="PF25228">
    <property type="entry name" value="Lips"/>
    <property type="match status" value="2"/>
</dbReference>
<dbReference type="EMBL" id="AP028921">
    <property type="protein sequence ID" value="BET01876.1"/>
    <property type="molecule type" value="Genomic_DNA"/>
</dbReference>
<proteinExistence type="predicted"/>
<gene>
    <name evidence="3" type="ORF">NTJ_14694</name>
</gene>
<keyword evidence="4" id="KW-1185">Reference proteome</keyword>
<feature type="transmembrane region" description="Helical" evidence="2">
    <location>
        <begin position="798"/>
        <end position="822"/>
    </location>
</feature>
<keyword evidence="2" id="KW-1133">Transmembrane helix</keyword>
<organism evidence="3 4">
    <name type="scientific">Nesidiocoris tenuis</name>
    <dbReference type="NCBI Taxonomy" id="355587"/>
    <lineage>
        <taxon>Eukaryota</taxon>
        <taxon>Metazoa</taxon>
        <taxon>Ecdysozoa</taxon>
        <taxon>Arthropoda</taxon>
        <taxon>Hexapoda</taxon>
        <taxon>Insecta</taxon>
        <taxon>Pterygota</taxon>
        <taxon>Neoptera</taxon>
        <taxon>Paraneoptera</taxon>
        <taxon>Hemiptera</taxon>
        <taxon>Heteroptera</taxon>
        <taxon>Panheteroptera</taxon>
        <taxon>Cimicomorpha</taxon>
        <taxon>Miridae</taxon>
        <taxon>Dicyphina</taxon>
        <taxon>Nesidiocoris</taxon>
    </lineage>
</organism>
<sequence length="1276" mass="143862">MTTRPAPYSYDAPLPEKEPLQFDVQLKGAPEEIVNLVHNIKQVGEQFLYHWKTFPIVLPSPVNAVDSAPLSTSADIPYITGGDRGGGNGDRNLPPTLGVSGAEGCSTLGRRCGSRPSSLRDLFVTPTSFDELDAVAMDTTGEPRRLTAKQLEALRERGLHKDYLGKQKRLMADQLESIRRTGEFEVPSLNFPGQVHRWKLSSLLQRGTANTHDTLLNDLALALRFIIVTAKARLISHFFSVTQALAALIVGLIKLLDIMLGVSSVQAQNLDGRLREERSRYLVAELVCRTDYEDSLEVLCLFVRRQLRRAATEKFEIEREASHPPVPIPYLFYTPKGTEVDLRLFSRDIMRKALPILMSILERETRGWFLHFRERLISELRQQKRPDDEIEREVNEAVMREYLERVYAGIHSNTELRDLGDGIPQLLVEQAQAVVLMHRAVENVQQKLSKSKESLQDRLEKNYPVRSRIGPWLRDRLRDAEESFIEECKWSAHEEALTLCNNQHLSQTVYFLHRDLTFMKEREPVLKKELKNDKSPTRVFHWRTHIWFPSNWIVRRSFQGHSEIIPTVLSSTATSITTPRSDPSQPVFLVEKEIIRTTTTRWPFWRWINYCHRTWSWTWNAMFFFGVVIPWCSPVSVRALFCISPFTPDLELSQVNGTLFPRQSSSTATMIYTLRTLARHISKATTQFESKPDTGFIGKEMTRQLNKTWNYIGKGVFGTLGIVLIFPVVCLLSTIICLAIAATAFIWMPVVTLLLQIGMGLFYDLDSPVAERNKYLVVLEALVWDIGVRGFLQPIAAIFVSCVVCPISSLIVTTAALLRFVFRLAWDALTFHLIIKKRGRIPACESVIVKRIEGPGLNNNYYYQIRPEQALAAFEAKLELDELAAFQHQMEIKIMQPQKDYSQFVSACFGPFSATLARVGAYKSLEREGHDLMSSLLEKLERRRRDLHTGLSTSLRSKLKLNTIDLKIVIQQGALMLERYYPSHVLWRLGITEQEFWDGKALQVNDWPGLAALLYADIFSLDFLTPLDECDTSFRLEASPQVDLTRYSELVRGAGGLDLLGPVYAPRANIQVHSPFLDVSAFNPRHRPVQLNRNRDTNTGQSTIQTTLGGGGTVGGARSTRAPRWWPSVRPWKRPEHPYSAEKLVIPLPVPHPAQIALTIYNRDTDNPIPVDSDTCKHVLRGLEEGGDDGTGAVARYRGGGADVSGSVDSLSSSGGGGSSHRSIGEPWADWTTGPSATGRSKRTSTAVRVDLASPEDITLDSDSTRVVFSAYGTTV</sequence>
<evidence type="ECO:0000313" key="4">
    <source>
        <dbReference type="Proteomes" id="UP001307889"/>
    </source>
</evidence>
<reference evidence="3 4" key="1">
    <citation type="submission" date="2023-09" db="EMBL/GenBank/DDBJ databases">
        <title>Nesidiocoris tenuis whole genome shotgun sequence.</title>
        <authorList>
            <person name="Shibata T."/>
            <person name="Shimoda M."/>
            <person name="Kobayashi T."/>
            <person name="Uehara T."/>
        </authorList>
    </citation>
    <scope>NUCLEOTIDE SEQUENCE [LARGE SCALE GENOMIC DNA]</scope>
    <source>
        <strain evidence="3 4">Japan</strain>
    </source>
</reference>
<evidence type="ECO:0000313" key="3">
    <source>
        <dbReference type="EMBL" id="BET01876.1"/>
    </source>
</evidence>
<feature type="region of interest" description="Disordered" evidence="1">
    <location>
        <begin position="1089"/>
        <end position="1122"/>
    </location>
</feature>
<accession>A0ABN7BBX2</accession>
<feature type="compositionally biased region" description="Polar residues" evidence="1">
    <location>
        <begin position="1233"/>
        <end position="1245"/>
    </location>
</feature>
<evidence type="ECO:0000256" key="1">
    <source>
        <dbReference type="SAM" id="MobiDB-lite"/>
    </source>
</evidence>
<feature type="region of interest" description="Disordered" evidence="1">
    <location>
        <begin position="1200"/>
        <end position="1245"/>
    </location>
</feature>
<name>A0ABN7BBX2_9HEMI</name>
<keyword evidence="2" id="KW-0472">Membrane</keyword>
<keyword evidence="2" id="KW-0812">Transmembrane</keyword>